<comment type="caution">
    <text evidence="2">The sequence shown here is derived from an EMBL/GenBank/DDBJ whole genome shotgun (WGS) entry which is preliminary data.</text>
</comment>
<evidence type="ECO:0000313" key="2">
    <source>
        <dbReference type="EMBL" id="MBB5701388.1"/>
    </source>
</evidence>
<accession>A0A7W9AVI7</accession>
<keyword evidence="1" id="KW-0472">Membrane</keyword>
<reference evidence="2 3" key="1">
    <citation type="submission" date="2020-08" db="EMBL/GenBank/DDBJ databases">
        <title>Genomic Encyclopedia of Type Strains, Phase IV (KMG-IV): sequencing the most valuable type-strain genomes for metagenomic binning, comparative biology and taxonomic classification.</title>
        <authorList>
            <person name="Goeker M."/>
        </authorList>
    </citation>
    <scope>NUCLEOTIDE SEQUENCE [LARGE SCALE GENOMIC DNA]</scope>
    <source>
        <strain evidence="2 3">DSM 26944</strain>
    </source>
</reference>
<organism evidence="2 3">
    <name type="scientific">Brucella daejeonensis</name>
    <dbReference type="NCBI Taxonomy" id="659015"/>
    <lineage>
        <taxon>Bacteria</taxon>
        <taxon>Pseudomonadati</taxon>
        <taxon>Pseudomonadota</taxon>
        <taxon>Alphaproteobacteria</taxon>
        <taxon>Hyphomicrobiales</taxon>
        <taxon>Brucellaceae</taxon>
        <taxon>Brucella/Ochrobactrum group</taxon>
        <taxon>Brucella</taxon>
    </lineage>
</organism>
<dbReference type="EMBL" id="JACIJG010000004">
    <property type="protein sequence ID" value="MBB5701388.1"/>
    <property type="molecule type" value="Genomic_DNA"/>
</dbReference>
<dbReference type="Proteomes" id="UP000555546">
    <property type="component" value="Unassembled WGS sequence"/>
</dbReference>
<evidence type="ECO:0000313" key="3">
    <source>
        <dbReference type="Proteomes" id="UP000555546"/>
    </source>
</evidence>
<gene>
    <name evidence="2" type="ORF">FHS76_001239</name>
</gene>
<sequence length="32" mass="3466">MVWFNVFLFAMGLGIVILGGLALLGSILRSKE</sequence>
<protein>
    <submittedName>
        <fullName evidence="2">Uncharacterized protein</fullName>
    </submittedName>
</protein>
<keyword evidence="1" id="KW-0812">Transmembrane</keyword>
<dbReference type="AlphaFoldDB" id="A0A7W9AVI7"/>
<proteinExistence type="predicted"/>
<keyword evidence="3" id="KW-1185">Reference proteome</keyword>
<name>A0A7W9AVI7_9HYPH</name>
<keyword evidence="1" id="KW-1133">Transmembrane helix</keyword>
<feature type="transmembrane region" description="Helical" evidence="1">
    <location>
        <begin position="6"/>
        <end position="28"/>
    </location>
</feature>
<evidence type="ECO:0000256" key="1">
    <source>
        <dbReference type="SAM" id="Phobius"/>
    </source>
</evidence>